<keyword evidence="3" id="KW-0460">Magnesium</keyword>
<dbReference type="Gene3D" id="1.10.150.520">
    <property type="match status" value="1"/>
</dbReference>
<accession>A0ABQ1YIT1</accession>
<proteinExistence type="predicted"/>
<keyword evidence="2" id="KW-0378">Hydrolase</keyword>
<comment type="caution">
    <text evidence="4">The sequence shown here is derived from an EMBL/GenBank/DDBJ whole genome shotgun (WGS) entry which is preliminary data.</text>
</comment>
<dbReference type="InterPro" id="IPR023214">
    <property type="entry name" value="HAD_sf"/>
</dbReference>
<dbReference type="InterPro" id="IPR036412">
    <property type="entry name" value="HAD-like_sf"/>
</dbReference>
<evidence type="ECO:0000256" key="3">
    <source>
        <dbReference type="ARBA" id="ARBA00022842"/>
    </source>
</evidence>
<evidence type="ECO:0000313" key="4">
    <source>
        <dbReference type="EMBL" id="GGH27560.1"/>
    </source>
</evidence>
<reference evidence="5" key="1">
    <citation type="journal article" date="2019" name="Int. J. Syst. Evol. Microbiol.">
        <title>The Global Catalogue of Microorganisms (GCM) 10K type strain sequencing project: providing services to taxonomists for standard genome sequencing and annotation.</title>
        <authorList>
            <consortium name="The Broad Institute Genomics Platform"/>
            <consortium name="The Broad Institute Genome Sequencing Center for Infectious Disease"/>
            <person name="Wu L."/>
            <person name="Ma J."/>
        </authorList>
    </citation>
    <scope>NUCLEOTIDE SEQUENCE [LARGE SCALE GENOMIC DNA]</scope>
    <source>
        <strain evidence="5">CGMCC 1.12769</strain>
    </source>
</reference>
<dbReference type="PANTHER" id="PTHR46470:SF3">
    <property type="entry name" value="N-ACYLNEURAMINATE-9-PHOSPHATASE"/>
    <property type="match status" value="1"/>
</dbReference>
<gene>
    <name evidence="4" type="ORF">GCM10008013_29100</name>
</gene>
<sequence>MRKKAIFFDLFETLITEYDPDWKPKPDLSSELTREVFNKHWSVRRKQMELNKSINFVSITHEILKETNCIIDNQVIQDQYQLYLQDKIKLYQNIPKEIIETIYELKKLGYMIGLISNLSQDDFVGWIDCDLACFFDTLTLSFQIEVLKPDTQIFEVACKSINIRPEECIYVGDGGSNELSSARAFGMETYYASWYIEKWPSWKKTESGRDNVNDFQRLSDIKELVNIAKMAW</sequence>
<dbReference type="Gene3D" id="3.40.50.1000">
    <property type="entry name" value="HAD superfamily/HAD-like"/>
    <property type="match status" value="1"/>
</dbReference>
<dbReference type="InterPro" id="IPR051400">
    <property type="entry name" value="HAD-like_hydrolase"/>
</dbReference>
<dbReference type="RefSeq" id="WP_188539926.1">
    <property type="nucleotide sequence ID" value="NZ_BMFT01000001.1"/>
</dbReference>
<name>A0ABQ1YIT1_9BACL</name>
<evidence type="ECO:0000256" key="2">
    <source>
        <dbReference type="ARBA" id="ARBA00022801"/>
    </source>
</evidence>
<dbReference type="PANTHER" id="PTHR46470">
    <property type="entry name" value="N-ACYLNEURAMINATE-9-PHOSPHATASE"/>
    <property type="match status" value="1"/>
</dbReference>
<dbReference type="SFLD" id="SFLDS00003">
    <property type="entry name" value="Haloacid_Dehalogenase"/>
    <property type="match status" value="1"/>
</dbReference>
<dbReference type="SUPFAM" id="SSF56784">
    <property type="entry name" value="HAD-like"/>
    <property type="match status" value="1"/>
</dbReference>
<dbReference type="Proteomes" id="UP000659344">
    <property type="component" value="Unassembled WGS sequence"/>
</dbReference>
<organism evidence="4 5">
    <name type="scientific">Paenibacillus segetis</name>
    <dbReference type="NCBI Taxonomy" id="1325360"/>
    <lineage>
        <taxon>Bacteria</taxon>
        <taxon>Bacillati</taxon>
        <taxon>Bacillota</taxon>
        <taxon>Bacilli</taxon>
        <taxon>Bacillales</taxon>
        <taxon>Paenibacillaceae</taxon>
        <taxon>Paenibacillus</taxon>
    </lineage>
</organism>
<evidence type="ECO:0008006" key="6">
    <source>
        <dbReference type="Google" id="ProtNLM"/>
    </source>
</evidence>
<keyword evidence="5" id="KW-1185">Reference proteome</keyword>
<evidence type="ECO:0000256" key="1">
    <source>
        <dbReference type="ARBA" id="ARBA00001946"/>
    </source>
</evidence>
<dbReference type="EMBL" id="BMFT01000001">
    <property type="protein sequence ID" value="GGH27560.1"/>
    <property type="molecule type" value="Genomic_DNA"/>
</dbReference>
<dbReference type="NCBIfam" id="TIGR01549">
    <property type="entry name" value="HAD-SF-IA-v1"/>
    <property type="match status" value="1"/>
</dbReference>
<dbReference type="Pfam" id="PF13419">
    <property type="entry name" value="HAD_2"/>
    <property type="match status" value="1"/>
</dbReference>
<dbReference type="SFLD" id="SFLDG01129">
    <property type="entry name" value="C1.5:_HAD__Beta-PGM__Phosphata"/>
    <property type="match status" value="1"/>
</dbReference>
<dbReference type="InterPro" id="IPR041492">
    <property type="entry name" value="HAD_2"/>
</dbReference>
<dbReference type="InterPro" id="IPR006439">
    <property type="entry name" value="HAD-SF_hydro_IA"/>
</dbReference>
<protein>
    <recommendedName>
        <fullName evidence="6">Hydrolase of the HAD superfamily</fullName>
    </recommendedName>
</protein>
<comment type="cofactor">
    <cofactor evidence="1">
        <name>Mg(2+)</name>
        <dbReference type="ChEBI" id="CHEBI:18420"/>
    </cofactor>
</comment>
<evidence type="ECO:0000313" key="5">
    <source>
        <dbReference type="Proteomes" id="UP000659344"/>
    </source>
</evidence>
<dbReference type="PRINTS" id="PR00413">
    <property type="entry name" value="HADHALOGNASE"/>
</dbReference>